<dbReference type="Pfam" id="PF00958">
    <property type="entry name" value="GMP_synt_C"/>
    <property type="match status" value="1"/>
</dbReference>
<organism evidence="2 3">
    <name type="scientific">Meganyctiphanes norvegica</name>
    <name type="common">Northern krill</name>
    <name type="synonym">Thysanopoda norvegica</name>
    <dbReference type="NCBI Taxonomy" id="48144"/>
    <lineage>
        <taxon>Eukaryota</taxon>
        <taxon>Metazoa</taxon>
        <taxon>Ecdysozoa</taxon>
        <taxon>Arthropoda</taxon>
        <taxon>Crustacea</taxon>
        <taxon>Multicrustacea</taxon>
        <taxon>Malacostraca</taxon>
        <taxon>Eumalacostraca</taxon>
        <taxon>Eucarida</taxon>
        <taxon>Euphausiacea</taxon>
        <taxon>Euphausiidae</taxon>
        <taxon>Meganyctiphanes</taxon>
    </lineage>
</organism>
<evidence type="ECO:0000259" key="1">
    <source>
        <dbReference type="Pfam" id="PF00958"/>
    </source>
</evidence>
<accession>A0AAV2QMS7</accession>
<proteinExistence type="predicted"/>
<feature type="domain" description="GMP synthase C-terminal" evidence="1">
    <location>
        <begin position="24"/>
        <end position="78"/>
    </location>
</feature>
<dbReference type="AlphaFoldDB" id="A0AAV2QMS7"/>
<dbReference type="EMBL" id="CAXKWB010008211">
    <property type="protein sequence ID" value="CAL4090132.1"/>
    <property type="molecule type" value="Genomic_DNA"/>
</dbReference>
<comment type="caution">
    <text evidence="2">The sequence shown here is derived from an EMBL/GenBank/DDBJ whole genome shotgun (WGS) entry which is preliminary data.</text>
</comment>
<name>A0AAV2QMS7_MEGNR</name>
<keyword evidence="3" id="KW-1185">Reference proteome</keyword>
<dbReference type="Gene3D" id="3.30.300.10">
    <property type="match status" value="1"/>
</dbReference>
<dbReference type="GO" id="GO:0003922">
    <property type="term" value="F:GMP synthase (glutamine-hydrolyzing) activity"/>
    <property type="evidence" value="ECO:0007669"/>
    <property type="project" value="InterPro"/>
</dbReference>
<evidence type="ECO:0000313" key="2">
    <source>
        <dbReference type="EMBL" id="CAL4090132.1"/>
    </source>
</evidence>
<protein>
    <recommendedName>
        <fullName evidence="1">GMP synthase C-terminal domain-containing protein</fullName>
    </recommendedName>
</protein>
<gene>
    <name evidence="2" type="ORF">MNOR_LOCUS13966</name>
</gene>
<reference evidence="2 3" key="1">
    <citation type="submission" date="2024-05" db="EMBL/GenBank/DDBJ databases">
        <authorList>
            <person name="Wallberg A."/>
        </authorList>
    </citation>
    <scope>NUCLEOTIDE SEQUENCE [LARGE SCALE GENOMIC DNA]</scope>
</reference>
<dbReference type="GO" id="GO:0005524">
    <property type="term" value="F:ATP binding"/>
    <property type="evidence" value="ECO:0007669"/>
    <property type="project" value="InterPro"/>
</dbReference>
<dbReference type="InterPro" id="IPR001674">
    <property type="entry name" value="GMP_synth_C"/>
</dbReference>
<evidence type="ECO:0000313" key="3">
    <source>
        <dbReference type="Proteomes" id="UP001497623"/>
    </source>
</evidence>
<dbReference type="SUPFAM" id="SSF54810">
    <property type="entry name" value="GMP synthetase C-terminal dimerisation domain"/>
    <property type="match status" value="1"/>
</dbReference>
<dbReference type="Proteomes" id="UP001497623">
    <property type="component" value="Unassembled WGS sequence"/>
</dbReference>
<sequence>MPIVLIPVHFDRDSTTRLPSCQRSLVLRPFITHDFMTGIPAVPGKHIPAEIVNKMVAEMFAVPGISRVLYDLTAKPPAPLNGSDTISPCSLKINQGCCLSNALYSSVSLWIHNILNAHTPYR</sequence>